<proteinExistence type="predicted"/>
<dbReference type="PANTHER" id="PTHR37309:SF1">
    <property type="entry name" value="SLR0284 PROTEIN"/>
    <property type="match status" value="1"/>
</dbReference>
<feature type="transmembrane region" description="Helical" evidence="1">
    <location>
        <begin position="88"/>
        <end position="106"/>
    </location>
</feature>
<evidence type="ECO:0000256" key="1">
    <source>
        <dbReference type="SAM" id="Phobius"/>
    </source>
</evidence>
<keyword evidence="3" id="KW-1185">Reference proteome</keyword>
<name>A0A916ZQL2_9FLAO</name>
<reference evidence="2 3" key="1">
    <citation type="journal article" date="2014" name="Int. J. Syst. Evol. Microbiol.">
        <title>Complete genome sequence of Corynebacterium casei LMG S-19264T (=DSM 44701T), isolated from a smear-ripened cheese.</title>
        <authorList>
            <consortium name="US DOE Joint Genome Institute (JGI-PGF)"/>
            <person name="Walter F."/>
            <person name="Albersmeier A."/>
            <person name="Kalinowski J."/>
            <person name="Ruckert C."/>
        </authorList>
    </citation>
    <scope>NUCLEOTIDE SEQUENCE [LARGE SCALE GENOMIC DNA]</scope>
    <source>
        <strain evidence="2 3">CGMCC 1.12925</strain>
    </source>
</reference>
<dbReference type="AlphaFoldDB" id="A0A916ZQL2"/>
<sequence length="119" mass="13004">MKILIQLTVTAIFVVMLANILPGVAVDSFLTSLVVAALLALLNIFVRPILILFTLPITLLTFGLFLLVVNAIIILICDSLISGFDVNGFWSALLFSLLLSITQSVVRKFGQKADRQPPY</sequence>
<dbReference type="InterPro" id="IPR007165">
    <property type="entry name" value="Phage_holin_4_2"/>
</dbReference>
<evidence type="ECO:0000313" key="3">
    <source>
        <dbReference type="Proteomes" id="UP000599688"/>
    </source>
</evidence>
<dbReference type="PANTHER" id="PTHR37309">
    <property type="entry name" value="SLR0284 PROTEIN"/>
    <property type="match status" value="1"/>
</dbReference>
<feature type="transmembrane region" description="Helical" evidence="1">
    <location>
        <begin position="28"/>
        <end position="46"/>
    </location>
</feature>
<dbReference type="EMBL" id="BMGL01000004">
    <property type="protein sequence ID" value="GGE08178.1"/>
    <property type="molecule type" value="Genomic_DNA"/>
</dbReference>
<dbReference type="Pfam" id="PF04020">
    <property type="entry name" value="Phage_holin_4_2"/>
    <property type="match status" value="1"/>
</dbReference>
<accession>A0A916ZQL2</accession>
<feature type="transmembrane region" description="Helical" evidence="1">
    <location>
        <begin position="53"/>
        <end position="76"/>
    </location>
</feature>
<protein>
    <submittedName>
        <fullName evidence="2">Membrane protein</fullName>
    </submittedName>
</protein>
<dbReference type="Proteomes" id="UP000599688">
    <property type="component" value="Unassembled WGS sequence"/>
</dbReference>
<keyword evidence="1" id="KW-0472">Membrane</keyword>
<dbReference type="RefSeq" id="WP_188405411.1">
    <property type="nucleotide sequence ID" value="NZ_BMGL01000004.1"/>
</dbReference>
<keyword evidence="1" id="KW-0812">Transmembrane</keyword>
<organism evidence="2 3">
    <name type="scientific">Psychroflexus salis</name>
    <dbReference type="NCBI Taxonomy" id="1526574"/>
    <lineage>
        <taxon>Bacteria</taxon>
        <taxon>Pseudomonadati</taxon>
        <taxon>Bacteroidota</taxon>
        <taxon>Flavobacteriia</taxon>
        <taxon>Flavobacteriales</taxon>
        <taxon>Flavobacteriaceae</taxon>
        <taxon>Psychroflexus</taxon>
    </lineage>
</organism>
<evidence type="ECO:0000313" key="2">
    <source>
        <dbReference type="EMBL" id="GGE08178.1"/>
    </source>
</evidence>
<gene>
    <name evidence="2" type="ORF">GCM10010831_07160</name>
</gene>
<keyword evidence="1" id="KW-1133">Transmembrane helix</keyword>
<comment type="caution">
    <text evidence="2">The sequence shown here is derived from an EMBL/GenBank/DDBJ whole genome shotgun (WGS) entry which is preliminary data.</text>
</comment>